<dbReference type="GO" id="GO:0005524">
    <property type="term" value="F:ATP binding"/>
    <property type="evidence" value="ECO:0007669"/>
    <property type="project" value="UniProtKB-KW"/>
</dbReference>
<dbReference type="InterPro" id="IPR027417">
    <property type="entry name" value="P-loop_NTPase"/>
</dbReference>
<protein>
    <submittedName>
        <fullName evidence="9">Cell cycle checkpoint protein RAD17 (Trinotate prediction)</fullName>
    </submittedName>
</protein>
<dbReference type="SUPFAM" id="SSF52540">
    <property type="entry name" value="P-loop containing nucleoside triphosphate hydrolases"/>
    <property type="match status" value="1"/>
</dbReference>
<keyword evidence="6" id="KW-0539">Nucleus</keyword>
<dbReference type="Gene3D" id="3.40.50.300">
    <property type="entry name" value="P-loop containing nucleotide triphosphate hydrolases"/>
    <property type="match status" value="1"/>
</dbReference>
<name>A0A6G3MET4_HENSL</name>
<dbReference type="PANTHER" id="PTHR12172:SF0">
    <property type="entry name" value="CELL CYCLE CHECKPOINT PROTEIN RAD17"/>
    <property type="match status" value="1"/>
</dbReference>
<dbReference type="InterPro" id="IPR003593">
    <property type="entry name" value="AAA+_ATPase"/>
</dbReference>
<evidence type="ECO:0000259" key="8">
    <source>
        <dbReference type="SMART" id="SM00382"/>
    </source>
</evidence>
<evidence type="ECO:0000256" key="1">
    <source>
        <dbReference type="ARBA" id="ARBA00004123"/>
    </source>
</evidence>
<accession>A0A6G3MET4</accession>
<dbReference type="GO" id="GO:0033314">
    <property type="term" value="P:mitotic DNA replication checkpoint signaling"/>
    <property type="evidence" value="ECO:0007669"/>
    <property type="project" value="TreeGrafter"/>
</dbReference>
<keyword evidence="4" id="KW-0227">DNA damage</keyword>
<dbReference type="SMART" id="SM00382">
    <property type="entry name" value="AAA"/>
    <property type="match status" value="1"/>
</dbReference>
<comment type="similarity">
    <text evidence="2">Belongs to the rad17/RAD24 family.</text>
</comment>
<feature type="domain" description="AAA+ ATPase" evidence="8">
    <location>
        <begin position="94"/>
        <end position="222"/>
    </location>
</feature>
<evidence type="ECO:0000256" key="7">
    <source>
        <dbReference type="ARBA" id="ARBA00023306"/>
    </source>
</evidence>
<reference evidence="9" key="1">
    <citation type="submission" date="2018-11" db="EMBL/GenBank/DDBJ databases">
        <title>Henneguya salminicola genome and transcriptome.</title>
        <authorList>
            <person name="Yahalomi D."/>
            <person name="Atkinson S.D."/>
            <person name="Neuhof M."/>
            <person name="Chang E.S."/>
            <person name="Philippe H."/>
            <person name="Cartwright P."/>
            <person name="Bartholomew J.L."/>
            <person name="Huchon D."/>
        </authorList>
    </citation>
    <scope>NUCLEOTIDE SEQUENCE</scope>
    <source>
        <strain evidence="9">Hz1</strain>
        <tissue evidence="9">Whole</tissue>
    </source>
</reference>
<dbReference type="EMBL" id="GHBP01000758">
    <property type="protein sequence ID" value="NDJ92456.1"/>
    <property type="molecule type" value="Transcribed_RNA"/>
</dbReference>
<dbReference type="GO" id="GO:0000077">
    <property type="term" value="P:DNA damage checkpoint signaling"/>
    <property type="evidence" value="ECO:0007669"/>
    <property type="project" value="TreeGrafter"/>
</dbReference>
<keyword evidence="5" id="KW-0067">ATP-binding</keyword>
<dbReference type="GO" id="GO:0006281">
    <property type="term" value="P:DNA repair"/>
    <property type="evidence" value="ECO:0007669"/>
    <property type="project" value="InterPro"/>
</dbReference>
<dbReference type="GO" id="GO:0003689">
    <property type="term" value="F:DNA clamp loader activity"/>
    <property type="evidence" value="ECO:0007669"/>
    <property type="project" value="TreeGrafter"/>
</dbReference>
<evidence type="ECO:0000256" key="6">
    <source>
        <dbReference type="ARBA" id="ARBA00023242"/>
    </source>
</evidence>
<organism evidence="9">
    <name type="scientific">Henneguya salminicola</name>
    <name type="common">Myxosporean</name>
    <dbReference type="NCBI Taxonomy" id="69463"/>
    <lineage>
        <taxon>Eukaryota</taxon>
        <taxon>Metazoa</taxon>
        <taxon>Cnidaria</taxon>
        <taxon>Myxozoa</taxon>
        <taxon>Myxosporea</taxon>
        <taxon>Bivalvulida</taxon>
        <taxon>Platysporina</taxon>
        <taxon>Myxobolidae</taxon>
        <taxon>Henneguya</taxon>
    </lineage>
</organism>
<sequence length="240" mass="27994">MKRVWSQDIFSDFSNDLLADKKNICQKEQKKHRKKTTCKTKQKPIVSCETLNVVKPPPFYTLHLWSQIFQPSKIEELVITKKKLAEFESILFDPNKIIVISGPSGSGKHTLLKIIAEKHNIKIIKWLNLHDDNLNEHKDDFRDFLRSACYNNLPINAGDNADKILLIDDISSQYFRSHLQLKALLHEFSQRSTFKIIFIYSTKDTDCSISHFYSSFFEDKTLSELNASSIRQRKNIFILD</sequence>
<evidence type="ECO:0000256" key="3">
    <source>
        <dbReference type="ARBA" id="ARBA00022741"/>
    </source>
</evidence>
<keyword evidence="7" id="KW-0131">Cell cycle</keyword>
<evidence type="ECO:0000313" key="9">
    <source>
        <dbReference type="EMBL" id="NDJ92456.1"/>
    </source>
</evidence>
<proteinExistence type="inferred from homology"/>
<evidence type="ECO:0000256" key="4">
    <source>
        <dbReference type="ARBA" id="ARBA00022763"/>
    </source>
</evidence>
<dbReference type="InterPro" id="IPR004582">
    <property type="entry name" value="Checkpoint_prot_Rad17_Rad24"/>
</dbReference>
<keyword evidence="3" id="KW-0547">Nucleotide-binding</keyword>
<dbReference type="AlphaFoldDB" id="A0A6G3MET4"/>
<dbReference type="GO" id="GO:0005634">
    <property type="term" value="C:nucleus"/>
    <property type="evidence" value="ECO:0007669"/>
    <property type="project" value="UniProtKB-SubCell"/>
</dbReference>
<evidence type="ECO:0000256" key="5">
    <source>
        <dbReference type="ARBA" id="ARBA00022840"/>
    </source>
</evidence>
<comment type="subcellular location">
    <subcellularLocation>
        <location evidence="1">Nucleus</location>
    </subcellularLocation>
</comment>
<evidence type="ECO:0000256" key="2">
    <source>
        <dbReference type="ARBA" id="ARBA00006168"/>
    </source>
</evidence>
<dbReference type="GO" id="GO:0003682">
    <property type="term" value="F:chromatin binding"/>
    <property type="evidence" value="ECO:0007669"/>
    <property type="project" value="TreeGrafter"/>
</dbReference>
<dbReference type="PANTHER" id="PTHR12172">
    <property type="entry name" value="CELL CYCLE CHECKPOINT PROTEIN RAD17"/>
    <property type="match status" value="1"/>
</dbReference>
<dbReference type="Pfam" id="PF03215">
    <property type="entry name" value="Rad17"/>
    <property type="match status" value="1"/>
</dbReference>